<keyword evidence="1" id="KW-1133">Transmembrane helix</keyword>
<organism evidence="2 3">
    <name type="scientific">Youngiibacter multivorans</name>
    <dbReference type="NCBI Taxonomy" id="937251"/>
    <lineage>
        <taxon>Bacteria</taxon>
        <taxon>Bacillati</taxon>
        <taxon>Bacillota</taxon>
        <taxon>Clostridia</taxon>
        <taxon>Eubacteriales</taxon>
        <taxon>Clostridiaceae</taxon>
        <taxon>Youngiibacter</taxon>
    </lineage>
</organism>
<accession>A0ABS4FZM8</accession>
<name>A0ABS4FZM8_9CLOT</name>
<dbReference type="RefSeq" id="WP_209457998.1">
    <property type="nucleotide sequence ID" value="NZ_JAGGKC010000001.1"/>
</dbReference>
<dbReference type="Proteomes" id="UP001519271">
    <property type="component" value="Unassembled WGS sequence"/>
</dbReference>
<comment type="caution">
    <text evidence="2">The sequence shown here is derived from an EMBL/GenBank/DDBJ whole genome shotgun (WGS) entry which is preliminary data.</text>
</comment>
<protein>
    <submittedName>
        <fullName evidence="2">Uncharacterized protein</fullName>
    </submittedName>
</protein>
<sequence length="101" mass="11445">MEILLLIPLFIIGSIFTIILIAVLFSKSVLKASKPNQRMSSQTRGWDSGSARKTGELMYKENATDEIRNSAGNKGYLADLEDKFREANIEYSDRSTKTRRK</sequence>
<evidence type="ECO:0000313" key="2">
    <source>
        <dbReference type="EMBL" id="MBP1917756.1"/>
    </source>
</evidence>
<evidence type="ECO:0000256" key="1">
    <source>
        <dbReference type="SAM" id="Phobius"/>
    </source>
</evidence>
<reference evidence="2 3" key="1">
    <citation type="submission" date="2021-03" db="EMBL/GenBank/DDBJ databases">
        <title>Genomic Encyclopedia of Type Strains, Phase IV (KMG-IV): sequencing the most valuable type-strain genomes for metagenomic binning, comparative biology and taxonomic classification.</title>
        <authorList>
            <person name="Goeker M."/>
        </authorList>
    </citation>
    <scope>NUCLEOTIDE SEQUENCE [LARGE SCALE GENOMIC DNA]</scope>
    <source>
        <strain evidence="2 3">DSM 6139</strain>
    </source>
</reference>
<keyword evidence="1" id="KW-0472">Membrane</keyword>
<proteinExistence type="predicted"/>
<keyword evidence="3" id="KW-1185">Reference proteome</keyword>
<gene>
    <name evidence="2" type="ORF">J2Z34_000219</name>
</gene>
<keyword evidence="1" id="KW-0812">Transmembrane</keyword>
<feature type="transmembrane region" description="Helical" evidence="1">
    <location>
        <begin position="6"/>
        <end position="30"/>
    </location>
</feature>
<evidence type="ECO:0000313" key="3">
    <source>
        <dbReference type="Proteomes" id="UP001519271"/>
    </source>
</evidence>
<dbReference type="EMBL" id="JAGGKC010000001">
    <property type="protein sequence ID" value="MBP1917756.1"/>
    <property type="molecule type" value="Genomic_DNA"/>
</dbReference>